<dbReference type="InterPro" id="IPR050113">
    <property type="entry name" value="Ub_conjugating_enzyme"/>
</dbReference>
<gene>
    <name evidence="3" type="ORF">DBRI1063_LOCUS1814</name>
</gene>
<dbReference type="PROSITE" id="PS50127">
    <property type="entry name" value="UBC_2"/>
    <property type="match status" value="1"/>
</dbReference>
<accession>A0A7S1VYY0</accession>
<organism evidence="3">
    <name type="scientific">Ditylum brightwellii</name>
    <dbReference type="NCBI Taxonomy" id="49249"/>
    <lineage>
        <taxon>Eukaryota</taxon>
        <taxon>Sar</taxon>
        <taxon>Stramenopiles</taxon>
        <taxon>Ochrophyta</taxon>
        <taxon>Bacillariophyta</taxon>
        <taxon>Mediophyceae</taxon>
        <taxon>Lithodesmiophycidae</taxon>
        <taxon>Lithodesmiales</taxon>
        <taxon>Lithodesmiaceae</taxon>
        <taxon>Ditylum</taxon>
    </lineage>
</organism>
<dbReference type="AlphaFoldDB" id="A0A7S1VYY0"/>
<dbReference type="InterPro" id="IPR000608">
    <property type="entry name" value="UBC"/>
</dbReference>
<feature type="compositionally biased region" description="Low complexity" evidence="1">
    <location>
        <begin position="69"/>
        <end position="79"/>
    </location>
</feature>
<dbReference type="EMBL" id="HBGN01002707">
    <property type="protein sequence ID" value="CAD9315407.1"/>
    <property type="molecule type" value="Transcribed_RNA"/>
</dbReference>
<feature type="region of interest" description="Disordered" evidence="1">
    <location>
        <begin position="162"/>
        <end position="209"/>
    </location>
</feature>
<dbReference type="PANTHER" id="PTHR24067">
    <property type="entry name" value="UBIQUITIN-CONJUGATING ENZYME E2"/>
    <property type="match status" value="1"/>
</dbReference>
<feature type="domain" description="UBC core" evidence="2">
    <location>
        <begin position="194"/>
        <end position="345"/>
    </location>
</feature>
<dbReference type="InterPro" id="IPR016135">
    <property type="entry name" value="UBQ-conjugating_enzyme/RWD"/>
</dbReference>
<feature type="region of interest" description="Disordered" evidence="1">
    <location>
        <begin position="62"/>
        <end position="128"/>
    </location>
</feature>
<evidence type="ECO:0000313" key="3">
    <source>
        <dbReference type="EMBL" id="CAD9315407.1"/>
    </source>
</evidence>
<feature type="compositionally biased region" description="Basic and acidic residues" evidence="1">
    <location>
        <begin position="358"/>
        <end position="391"/>
    </location>
</feature>
<evidence type="ECO:0000259" key="2">
    <source>
        <dbReference type="PROSITE" id="PS50127"/>
    </source>
</evidence>
<proteinExistence type="predicted"/>
<feature type="compositionally biased region" description="Basic and acidic residues" evidence="1">
    <location>
        <begin position="424"/>
        <end position="434"/>
    </location>
</feature>
<dbReference type="Pfam" id="PF00179">
    <property type="entry name" value="UQ_con"/>
    <property type="match status" value="1"/>
</dbReference>
<sequence length="522" mass="58120">MKRLKRTVHFPTMKQIVLLLFGSILLTNVIMMTTASSSSSSSSSFFLSHKKSSSICFILRGGSDESNKNENNTSETSSSPPQNHLAEKKKKKKKPNPSTNTKQKQAPNTKQQTSKNKKTHTTTSAREGECLRRIKREWRDAVRLGIAYNWITMETIVIPKKKKKRRTLPLSENDVSTNDNSTSASCNNDTFVENKQSLSSEEEEEENDNNYNYVRIGPFGKNLLQWHFSVMGPPNSVYAHGIYHGRVLLPRDYPGSPPRIQILTPSGRFIPGADICLSASSYHPESWTPRWTILSLVDALRLHMLTTANEIGGVQASDTRRRMLALESRVWVKRGLVDHRRMVAAGIFALTSASLREVGDGGDTKEDVVDDGSGSKEDGVVDDGGSSKEDGAGGGGIDIDNDAVDLPSEKKEDETIKKKKRKSKQDIKDKQEQQKEEEEIIKEDNNANVAVDHHHPNPKQQQLSGAAAATTATAIRHHQQPRHRDNETLARAIVKAMIADIIQSPIRLAFVLLVSIFAMRHL</sequence>
<dbReference type="SMART" id="SM00212">
    <property type="entry name" value="UBCc"/>
    <property type="match status" value="1"/>
</dbReference>
<dbReference type="SUPFAM" id="SSF54495">
    <property type="entry name" value="UBC-like"/>
    <property type="match status" value="1"/>
</dbReference>
<protein>
    <recommendedName>
        <fullName evidence="2">UBC core domain-containing protein</fullName>
    </recommendedName>
</protein>
<feature type="region of interest" description="Disordered" evidence="1">
    <location>
        <begin position="358"/>
        <end position="438"/>
    </location>
</feature>
<dbReference type="Gene3D" id="3.10.110.10">
    <property type="entry name" value="Ubiquitin Conjugating Enzyme"/>
    <property type="match status" value="1"/>
</dbReference>
<name>A0A7S1VYY0_9STRA</name>
<dbReference type="CDD" id="cd23799">
    <property type="entry name" value="UBCc_UBE2J"/>
    <property type="match status" value="1"/>
</dbReference>
<feature type="compositionally biased region" description="Basic and acidic residues" evidence="1">
    <location>
        <begin position="407"/>
        <end position="416"/>
    </location>
</feature>
<reference evidence="3" key="1">
    <citation type="submission" date="2021-01" db="EMBL/GenBank/DDBJ databases">
        <authorList>
            <person name="Corre E."/>
            <person name="Pelletier E."/>
            <person name="Niang G."/>
            <person name="Scheremetjew M."/>
            <person name="Finn R."/>
            <person name="Kale V."/>
            <person name="Holt S."/>
            <person name="Cochrane G."/>
            <person name="Meng A."/>
            <person name="Brown T."/>
            <person name="Cohen L."/>
        </authorList>
    </citation>
    <scope>NUCLEOTIDE SEQUENCE</scope>
    <source>
        <strain evidence="3">Pop2</strain>
    </source>
</reference>
<feature type="compositionally biased region" description="Polar residues" evidence="1">
    <location>
        <begin position="173"/>
        <end position="199"/>
    </location>
</feature>
<feature type="region of interest" description="Disordered" evidence="1">
    <location>
        <begin position="450"/>
        <end position="485"/>
    </location>
</feature>
<feature type="compositionally biased region" description="Polar residues" evidence="1">
    <location>
        <begin position="96"/>
        <end position="107"/>
    </location>
</feature>
<evidence type="ECO:0000256" key="1">
    <source>
        <dbReference type="SAM" id="MobiDB-lite"/>
    </source>
</evidence>